<dbReference type="Gene3D" id="3.40.50.720">
    <property type="entry name" value="NAD(P)-binding Rossmann-like Domain"/>
    <property type="match status" value="1"/>
</dbReference>
<reference evidence="1 2" key="1">
    <citation type="submission" date="2020-08" db="EMBL/GenBank/DDBJ databases">
        <title>Sequencing the genomes of 1000 actinobacteria strains.</title>
        <authorList>
            <person name="Klenk H.-P."/>
        </authorList>
    </citation>
    <scope>NUCLEOTIDE SEQUENCE [LARGE SCALE GENOMIC DNA]</scope>
    <source>
        <strain evidence="1 2">DSM 40129</strain>
    </source>
</reference>
<proteinExistence type="predicted"/>
<evidence type="ECO:0000313" key="1">
    <source>
        <dbReference type="EMBL" id="MBB5816846.1"/>
    </source>
</evidence>
<accession>A0AA89QHH5</accession>
<dbReference type="Proteomes" id="UP000579531">
    <property type="component" value="Unassembled WGS sequence"/>
</dbReference>
<evidence type="ECO:0000313" key="2">
    <source>
        <dbReference type="Proteomes" id="UP000579531"/>
    </source>
</evidence>
<dbReference type="EMBL" id="JACHLX010000002">
    <property type="protein sequence ID" value="MBB5816846.1"/>
    <property type="molecule type" value="Genomic_DNA"/>
</dbReference>
<protein>
    <submittedName>
        <fullName evidence="1">Threonine dehydrogenase-like Zn-dependent dehydrogenase</fullName>
    </submittedName>
</protein>
<name>A0AA89QHH5_STRCU</name>
<keyword evidence="2" id="KW-1185">Reference proteome</keyword>
<sequence length="39" mass="4135">MMLEPAKRTGAASVDVIDINSSRLETARTLGCSNVASLR</sequence>
<organism evidence="1 2">
    <name type="scientific">Streptomyces collinus</name>
    <dbReference type="NCBI Taxonomy" id="42684"/>
    <lineage>
        <taxon>Bacteria</taxon>
        <taxon>Bacillati</taxon>
        <taxon>Actinomycetota</taxon>
        <taxon>Actinomycetes</taxon>
        <taxon>Kitasatosporales</taxon>
        <taxon>Streptomycetaceae</taxon>
        <taxon>Streptomyces</taxon>
    </lineage>
</organism>
<dbReference type="AlphaFoldDB" id="A0AA89QHH5"/>
<comment type="caution">
    <text evidence="1">The sequence shown here is derived from an EMBL/GenBank/DDBJ whole genome shotgun (WGS) entry which is preliminary data.</text>
</comment>
<gene>
    <name evidence="1" type="ORF">HNR72_007968</name>
</gene>